<comment type="function">
    <text evidence="8">One of two assembly initiator proteins, it binds directly to the 5'-end of the 23S rRNA, where it nucleates assembly of the 50S subunit.</text>
</comment>
<keyword evidence="2 8" id="KW-0699">rRNA-binding</keyword>
<dbReference type="PANTHER" id="PTHR12903">
    <property type="entry name" value="MITOCHONDRIAL RIBOSOMAL PROTEIN L24"/>
    <property type="match status" value="1"/>
</dbReference>
<dbReference type="Pfam" id="PF00467">
    <property type="entry name" value="KOW"/>
    <property type="match status" value="1"/>
</dbReference>
<dbReference type="InterPro" id="IPR008991">
    <property type="entry name" value="Translation_prot_SH3-like_sf"/>
</dbReference>
<dbReference type="InterPro" id="IPR005824">
    <property type="entry name" value="KOW"/>
</dbReference>
<dbReference type="GO" id="GO:0003735">
    <property type="term" value="F:structural constituent of ribosome"/>
    <property type="evidence" value="ECO:0007669"/>
    <property type="project" value="InterPro"/>
</dbReference>
<dbReference type="Proteomes" id="UP000808337">
    <property type="component" value="Unassembled WGS sequence"/>
</dbReference>
<comment type="similarity">
    <text evidence="1 8 9">Belongs to the universal ribosomal protein uL24 family.</text>
</comment>
<feature type="domain" description="KOW" evidence="10">
    <location>
        <begin position="16"/>
        <end position="43"/>
    </location>
</feature>
<dbReference type="InterPro" id="IPR014722">
    <property type="entry name" value="Rib_uL2_dom2"/>
</dbReference>
<dbReference type="CDD" id="cd06089">
    <property type="entry name" value="KOW_RPL26"/>
    <property type="match status" value="1"/>
</dbReference>
<evidence type="ECO:0000313" key="11">
    <source>
        <dbReference type="EMBL" id="MBK9984357.1"/>
    </source>
</evidence>
<dbReference type="Pfam" id="PF17136">
    <property type="entry name" value="ribosomal_L24"/>
    <property type="match status" value="1"/>
</dbReference>
<gene>
    <name evidence="8 11" type="primary">rplX</name>
    <name evidence="11" type="ORF">IPP15_18655</name>
</gene>
<reference evidence="11 12" key="1">
    <citation type="submission" date="2020-10" db="EMBL/GenBank/DDBJ databases">
        <title>Connecting structure to function with the recovery of over 1000 high-quality activated sludge metagenome-assembled genomes encoding full-length rRNA genes using long-read sequencing.</title>
        <authorList>
            <person name="Singleton C.M."/>
            <person name="Petriglieri F."/>
            <person name="Kristensen J.M."/>
            <person name="Kirkegaard R.H."/>
            <person name="Michaelsen T.Y."/>
            <person name="Andersen M.H."/>
            <person name="Karst S.M."/>
            <person name="Dueholm M.S."/>
            <person name="Nielsen P.H."/>
            <person name="Albertsen M."/>
        </authorList>
    </citation>
    <scope>NUCLEOTIDE SEQUENCE [LARGE SCALE GENOMIC DNA]</scope>
    <source>
        <strain evidence="11">Ribe_18-Q3-R11-54_MAXAC.273</strain>
    </source>
</reference>
<comment type="caution">
    <text evidence="11">The sequence shown here is derived from an EMBL/GenBank/DDBJ whole genome shotgun (WGS) entry which is preliminary data.</text>
</comment>
<dbReference type="SUPFAM" id="SSF50104">
    <property type="entry name" value="Translation proteins SH3-like domain"/>
    <property type="match status" value="1"/>
</dbReference>
<protein>
    <recommendedName>
        <fullName evidence="6 8">Large ribosomal subunit protein uL24</fullName>
    </recommendedName>
</protein>
<evidence type="ECO:0000256" key="7">
    <source>
        <dbReference type="ARBA" id="ARBA00058688"/>
    </source>
</evidence>
<dbReference type="InterPro" id="IPR057264">
    <property type="entry name" value="Ribosomal_uL24_C"/>
</dbReference>
<accession>A0A9D7XV58</accession>
<dbReference type="GO" id="GO:1990904">
    <property type="term" value="C:ribonucleoprotein complex"/>
    <property type="evidence" value="ECO:0007669"/>
    <property type="project" value="UniProtKB-KW"/>
</dbReference>
<evidence type="ECO:0000256" key="2">
    <source>
        <dbReference type="ARBA" id="ARBA00022730"/>
    </source>
</evidence>
<evidence type="ECO:0000313" key="12">
    <source>
        <dbReference type="Proteomes" id="UP000808337"/>
    </source>
</evidence>
<dbReference type="Gene3D" id="2.30.30.30">
    <property type="match status" value="1"/>
</dbReference>
<name>A0A9D7XV58_9BACT</name>
<evidence type="ECO:0000256" key="3">
    <source>
        <dbReference type="ARBA" id="ARBA00022884"/>
    </source>
</evidence>
<evidence type="ECO:0000256" key="1">
    <source>
        <dbReference type="ARBA" id="ARBA00010618"/>
    </source>
</evidence>
<keyword evidence="5 8" id="KW-0687">Ribonucleoprotein</keyword>
<dbReference type="PROSITE" id="PS01108">
    <property type="entry name" value="RIBOSOMAL_L24"/>
    <property type="match status" value="1"/>
</dbReference>
<dbReference type="InterPro" id="IPR003256">
    <property type="entry name" value="Ribosomal_uL24"/>
</dbReference>
<sequence>MSTKNKNRLSPVAKPTIRKGDMVMVISGADKGKKGNVMEVVLDKHRVIVEEVNIVKKHRKPTQTTPGGIVEIPAGIHVSNVMLIDPKSGEPTRIGRKVVDGKNVRYSKKSGEIIK</sequence>
<dbReference type="GO" id="GO:0005840">
    <property type="term" value="C:ribosome"/>
    <property type="evidence" value="ECO:0007669"/>
    <property type="project" value="UniProtKB-KW"/>
</dbReference>
<comment type="subunit">
    <text evidence="8">Part of the 50S ribosomal subunit.</text>
</comment>
<evidence type="ECO:0000256" key="5">
    <source>
        <dbReference type="ARBA" id="ARBA00023274"/>
    </source>
</evidence>
<evidence type="ECO:0000256" key="6">
    <source>
        <dbReference type="ARBA" id="ARBA00035206"/>
    </source>
</evidence>
<proteinExistence type="inferred from homology"/>
<dbReference type="SMART" id="SM00739">
    <property type="entry name" value="KOW"/>
    <property type="match status" value="1"/>
</dbReference>
<dbReference type="FunFam" id="2.30.30.30:FF:000004">
    <property type="entry name" value="50S ribosomal protein L24"/>
    <property type="match status" value="1"/>
</dbReference>
<evidence type="ECO:0000256" key="8">
    <source>
        <dbReference type="HAMAP-Rule" id="MF_01326"/>
    </source>
</evidence>
<keyword evidence="3 8" id="KW-0694">RNA-binding</keyword>
<dbReference type="GO" id="GO:0019843">
    <property type="term" value="F:rRNA binding"/>
    <property type="evidence" value="ECO:0007669"/>
    <property type="project" value="UniProtKB-UniRule"/>
</dbReference>
<organism evidence="11 12">
    <name type="scientific">Candidatus Opimibacter skivensis</name>
    <dbReference type="NCBI Taxonomy" id="2982028"/>
    <lineage>
        <taxon>Bacteria</taxon>
        <taxon>Pseudomonadati</taxon>
        <taxon>Bacteroidota</taxon>
        <taxon>Saprospiria</taxon>
        <taxon>Saprospirales</taxon>
        <taxon>Saprospiraceae</taxon>
        <taxon>Candidatus Opimibacter</taxon>
    </lineage>
</organism>
<dbReference type="InterPro" id="IPR005825">
    <property type="entry name" value="Ribosomal_uL24_CS"/>
</dbReference>
<dbReference type="HAMAP" id="MF_01326_B">
    <property type="entry name" value="Ribosomal_uL24_B"/>
    <property type="match status" value="1"/>
</dbReference>
<dbReference type="GO" id="GO:0006412">
    <property type="term" value="P:translation"/>
    <property type="evidence" value="ECO:0007669"/>
    <property type="project" value="UniProtKB-UniRule"/>
</dbReference>
<evidence type="ECO:0000256" key="9">
    <source>
        <dbReference type="RuleBase" id="RU003477"/>
    </source>
</evidence>
<dbReference type="InterPro" id="IPR041988">
    <property type="entry name" value="Ribosomal_uL24_KOW"/>
</dbReference>
<comment type="function">
    <text evidence="7 8">One of the proteins that surrounds the polypeptide exit tunnel on the outside of the subunit.</text>
</comment>
<dbReference type="EMBL" id="JADKGY010000029">
    <property type="protein sequence ID" value="MBK9984357.1"/>
    <property type="molecule type" value="Genomic_DNA"/>
</dbReference>
<evidence type="ECO:0000259" key="10">
    <source>
        <dbReference type="SMART" id="SM00739"/>
    </source>
</evidence>
<keyword evidence="4 8" id="KW-0689">Ribosomal protein</keyword>
<dbReference type="AlphaFoldDB" id="A0A9D7XV58"/>
<evidence type="ECO:0000256" key="4">
    <source>
        <dbReference type="ARBA" id="ARBA00022980"/>
    </source>
</evidence>
<dbReference type="NCBIfam" id="TIGR01079">
    <property type="entry name" value="rplX_bact"/>
    <property type="match status" value="1"/>
</dbReference>